<feature type="transmembrane region" description="Helical" evidence="1">
    <location>
        <begin position="89"/>
        <end position="112"/>
    </location>
</feature>
<feature type="transmembrane region" description="Helical" evidence="1">
    <location>
        <begin position="29"/>
        <end position="46"/>
    </location>
</feature>
<sequence length="116" mass="12244">MKDFYGPLVALYGGPFVLALLLRRWRHIGLAAFAGLLVTSFAVNSLHSSNGAGGPLGFAILMVGVIGLYTGLATRAISFRLAPLSSAPVRFGVLAAFGFSLWPLIIAMFAFVKSRG</sequence>
<organism evidence="2">
    <name type="scientific">Methylobacterium bullatum</name>
    <dbReference type="NCBI Taxonomy" id="570505"/>
    <lineage>
        <taxon>Bacteria</taxon>
        <taxon>Pseudomonadati</taxon>
        <taxon>Pseudomonadota</taxon>
        <taxon>Alphaproteobacteria</taxon>
        <taxon>Hyphomicrobiales</taxon>
        <taxon>Methylobacteriaceae</taxon>
        <taxon>Methylobacterium</taxon>
    </lineage>
</organism>
<keyword evidence="1" id="KW-0472">Membrane</keyword>
<keyword evidence="1" id="KW-0812">Transmembrane</keyword>
<proteinExistence type="predicted"/>
<keyword evidence="1" id="KW-1133">Transmembrane helix</keyword>
<gene>
    <name evidence="2" type="ORF">MBLL_03093</name>
</gene>
<accession>A0A679JU19</accession>
<evidence type="ECO:0000256" key="1">
    <source>
        <dbReference type="SAM" id="Phobius"/>
    </source>
</evidence>
<dbReference type="AlphaFoldDB" id="A0A679JU19"/>
<feature type="transmembrane region" description="Helical" evidence="1">
    <location>
        <begin position="58"/>
        <end position="77"/>
    </location>
</feature>
<feature type="transmembrane region" description="Helical" evidence="1">
    <location>
        <begin position="6"/>
        <end position="22"/>
    </location>
</feature>
<protein>
    <submittedName>
        <fullName evidence="2">Uncharacterized protein</fullName>
    </submittedName>
</protein>
<reference evidence="2" key="1">
    <citation type="submission" date="2019-12" db="EMBL/GenBank/DDBJ databases">
        <authorList>
            <person name="Cremers G."/>
        </authorList>
    </citation>
    <scope>NUCLEOTIDE SEQUENCE</scope>
    <source>
        <strain evidence="2">Mbul2</strain>
    </source>
</reference>
<dbReference type="EMBL" id="LR743511">
    <property type="protein sequence ID" value="CAA2143952.1"/>
    <property type="molecule type" value="Genomic_DNA"/>
</dbReference>
<evidence type="ECO:0000313" key="2">
    <source>
        <dbReference type="EMBL" id="CAA2143952.1"/>
    </source>
</evidence>
<name>A0A679JU19_9HYPH</name>